<dbReference type="AlphaFoldDB" id="A0AAW9YFT5"/>
<keyword evidence="1" id="KW-0732">Signal</keyword>
<dbReference type="EMBL" id="JAAIKZ010000043">
    <property type="protein sequence ID" value="NEX77055.1"/>
    <property type="molecule type" value="Genomic_DNA"/>
</dbReference>
<gene>
    <name evidence="3" type="ORF">G4911_20330</name>
</gene>
<reference evidence="3 4" key="1">
    <citation type="submission" date="2020-02" db="EMBL/GenBank/DDBJ databases">
        <title>Genome sequencing of Aeromonas rivipollensis.</title>
        <authorList>
            <person name="Fono-Tamo Ubani E.K."/>
            <person name="Lekota K.E."/>
        </authorList>
    </citation>
    <scope>NUCLEOTIDE SEQUENCE [LARGE SCALE GENOMIC DNA]</scope>
    <source>
        <strain evidence="3 4">G87</strain>
    </source>
</reference>
<evidence type="ECO:0000313" key="3">
    <source>
        <dbReference type="EMBL" id="NEX77055.1"/>
    </source>
</evidence>
<proteinExistence type="predicted"/>
<protein>
    <submittedName>
        <fullName evidence="3">Amino acid ABC transporter substrate-binding protein</fullName>
    </submittedName>
</protein>
<dbReference type="InterPro" id="IPR001638">
    <property type="entry name" value="Solute-binding_3/MltF_N"/>
</dbReference>
<sequence>MLHSVYSSLTRSSMRLPLLLLFCCALLFPGPGAHAVVVLAADVPPYVIRSQQGAPSGMAIEVLEEAARRLREPLEIELMPLARALSQTRHRADVLLLPPARSPQREPLFLWIAPLLEEAFVLVSHRQHHPAPLSVKALSGLTLGAMRGSHGQSLIQPLKGVTRELVTEEVNNASKLALGRIQGWAVAWNTARYNQQRAGLPLADLVRGDTLQESALYLAASPQFPAAEALRWRKAIEEMREDGSLARILRQYDYQAP</sequence>
<evidence type="ECO:0000256" key="1">
    <source>
        <dbReference type="SAM" id="SignalP"/>
    </source>
</evidence>
<evidence type="ECO:0000313" key="4">
    <source>
        <dbReference type="Proteomes" id="UP000480681"/>
    </source>
</evidence>
<dbReference type="SUPFAM" id="SSF53850">
    <property type="entry name" value="Periplasmic binding protein-like II"/>
    <property type="match status" value="1"/>
</dbReference>
<feature type="signal peptide" evidence="1">
    <location>
        <begin position="1"/>
        <end position="35"/>
    </location>
</feature>
<dbReference type="PANTHER" id="PTHR38834">
    <property type="entry name" value="PERIPLASMIC SUBSTRATE BINDING PROTEIN FAMILY 3"/>
    <property type="match status" value="1"/>
</dbReference>
<feature type="chain" id="PRO_5043511033" evidence="1">
    <location>
        <begin position="36"/>
        <end position="257"/>
    </location>
</feature>
<dbReference type="Proteomes" id="UP000480681">
    <property type="component" value="Unassembled WGS sequence"/>
</dbReference>
<dbReference type="Gene3D" id="3.40.190.10">
    <property type="entry name" value="Periplasmic binding protein-like II"/>
    <property type="match status" value="2"/>
</dbReference>
<evidence type="ECO:0000259" key="2">
    <source>
        <dbReference type="Pfam" id="PF00497"/>
    </source>
</evidence>
<accession>A0AAW9YFT5</accession>
<dbReference type="Pfam" id="PF00497">
    <property type="entry name" value="SBP_bac_3"/>
    <property type="match status" value="1"/>
</dbReference>
<dbReference type="PANTHER" id="PTHR38834:SF3">
    <property type="entry name" value="SOLUTE-BINDING PROTEIN FAMILY 3_N-TERMINAL DOMAIN-CONTAINING PROTEIN"/>
    <property type="match status" value="1"/>
</dbReference>
<name>A0AAW9YFT5_9GAMM</name>
<comment type="caution">
    <text evidence="3">The sequence shown here is derived from an EMBL/GenBank/DDBJ whole genome shotgun (WGS) entry which is preliminary data.</text>
</comment>
<feature type="domain" description="Solute-binding protein family 3/N-terminal" evidence="2">
    <location>
        <begin position="37"/>
        <end position="252"/>
    </location>
</feature>
<organism evidence="3 4">
    <name type="scientific">Aeromonas rivipollensis</name>
    <dbReference type="NCBI Taxonomy" id="948519"/>
    <lineage>
        <taxon>Bacteria</taxon>
        <taxon>Pseudomonadati</taxon>
        <taxon>Pseudomonadota</taxon>
        <taxon>Gammaproteobacteria</taxon>
        <taxon>Aeromonadales</taxon>
        <taxon>Aeromonadaceae</taxon>
        <taxon>Aeromonas</taxon>
    </lineage>
</organism>